<dbReference type="OrthoDB" id="67155at2759"/>
<dbReference type="RefSeq" id="XP_009035242.1">
    <property type="nucleotide sequence ID" value="XM_009036994.1"/>
</dbReference>
<evidence type="ECO:0008006" key="9">
    <source>
        <dbReference type="Google" id="ProtNLM"/>
    </source>
</evidence>
<dbReference type="SMART" id="SM00456">
    <property type="entry name" value="WW"/>
    <property type="match status" value="2"/>
</dbReference>
<gene>
    <name evidence="7" type="ORF">AURANDRAFT_62609</name>
</gene>
<evidence type="ECO:0000259" key="5">
    <source>
        <dbReference type="PROSITE" id="PS50020"/>
    </source>
</evidence>
<dbReference type="InterPro" id="IPR001202">
    <property type="entry name" value="WW_dom"/>
</dbReference>
<dbReference type="CDD" id="cd00201">
    <property type="entry name" value="WW"/>
    <property type="match status" value="1"/>
</dbReference>
<feature type="chain" id="PRO_5003264370" description="ELMO domain-containing protein" evidence="3">
    <location>
        <begin position="17"/>
        <end position="1095"/>
    </location>
</feature>
<feature type="domain" description="ELMO" evidence="6">
    <location>
        <begin position="337"/>
        <end position="509"/>
    </location>
</feature>
<dbReference type="SUPFAM" id="SSF51045">
    <property type="entry name" value="WW domain"/>
    <property type="match status" value="1"/>
</dbReference>
<dbReference type="GeneID" id="20223974"/>
<evidence type="ECO:0000259" key="4">
    <source>
        <dbReference type="PROSITE" id="PS50003"/>
    </source>
</evidence>
<dbReference type="Gene3D" id="2.20.70.10">
    <property type="match status" value="1"/>
</dbReference>
<dbReference type="PROSITE" id="PS50020">
    <property type="entry name" value="WW_DOMAIN_2"/>
    <property type="match status" value="1"/>
</dbReference>
<sequence length="1095" mass="115737">MMRLVASAALAAAAAATCAPPGGNRTPGVLVYVVGAARTLAAEVDDLARLFCEDAAWAGGRYVVPLLHTWARSSCDGSDIAVPRPFFAAGLSNFTMDDVDGPLQRLVSREPPHSPERTRASAFVGQLFHIYNLNRRADALLRGAGLPEAPGDALVVRWRTDTTVADRGALGVFLTDCARLLPDVPGGVCILPTGKTKLIPPRCLDRRTSPGGVDYETATCCHPEGRGILSDWAFLTTKRVLDAMDGHAAPLQVFAGEDRAEHRLCETLLARGGGRSLVWPRSADAAAAHVGLTLPAFTLLRTATMGGRGAPREASADEARVLAAVEGELNRSFDEASDLPLLKRLWVAAQGDEAVPFERTGEAWTQFGFQQEDPISDLRGGGVLGLANLVAFLERSPFFARPIMASRRPAAAAFDPEQPGFYPFACAGINVTLALCEFAGLRGPGGAPKPAARPELSFWPLLAGDGAAWDAAYAVGFRLLDRSFDSKRASYMDFNAVRKEAVADLRAALERAAGDGPAARYVRGAVDPRPPCGHDGLAKGLKLAPHGWGATAPARSGALEKLPVSGLVTSRKVSKWKRRHFVLRGDVVAWFKPVGDRPGVQASPAAAKADAAAWAKAEVHGELTNATRLTADSGIRPGADATAFKVERCANFDGSKGKLRLKASSANEARAWMAAIEKAIAAAPPASPEARRGAAPPPARPGAGDDFDADDDDAPGRRLRSGSRSSGARPSTSAGESSPASPPSPATPGAPPPARPPSDRDLMAENAVALGRTALEDAPPPPPAGAAGPEWISCADDRARVYFVHRPTGATQWDLPPGWASSSSGWAARVDARSGHTYYFFPPTGETTPRVLPPLDIARTPPAPTPVADEAPPEPEASATEAPPVTSEPTKEAPAAPDAVKDPVADPAKTVVAKAEAKSPRQKLTYYQTFGPVLGFWMPFTFSGRIYSWDDAGYSCEYTDSTMSAMAGNGLISSSDKGCWLLTEYFDLYDEQFPEVGPNRDCNNLVARDECTDVMCTNWGTFDYIDAYGMCPHECGICMDQAQSCASSTLTDDPDWESSYGDCKTYQPGEDNEGYCADDGACSICACSCEADAGC</sequence>
<keyword evidence="3" id="KW-0732">Signal</keyword>
<feature type="domain" description="PH" evidence="4">
    <location>
        <begin position="552"/>
        <end position="681"/>
    </location>
</feature>
<evidence type="ECO:0000259" key="6">
    <source>
        <dbReference type="PROSITE" id="PS51335"/>
    </source>
</evidence>
<keyword evidence="8" id="KW-1185">Reference proteome</keyword>
<dbReference type="InterPro" id="IPR001849">
    <property type="entry name" value="PH_domain"/>
</dbReference>
<dbReference type="AlphaFoldDB" id="F0Y468"/>
<evidence type="ECO:0000256" key="3">
    <source>
        <dbReference type="SAM" id="SignalP"/>
    </source>
</evidence>
<evidence type="ECO:0000313" key="7">
    <source>
        <dbReference type="EMBL" id="EGB10445.1"/>
    </source>
</evidence>
<organism evidence="8">
    <name type="scientific">Aureococcus anophagefferens</name>
    <name type="common">Harmful bloom alga</name>
    <dbReference type="NCBI Taxonomy" id="44056"/>
    <lineage>
        <taxon>Eukaryota</taxon>
        <taxon>Sar</taxon>
        <taxon>Stramenopiles</taxon>
        <taxon>Ochrophyta</taxon>
        <taxon>Pelagophyceae</taxon>
        <taxon>Pelagomonadales</taxon>
        <taxon>Pelagomonadaceae</taxon>
        <taxon>Aureococcus</taxon>
    </lineage>
</organism>
<feature type="compositionally biased region" description="Pro residues" evidence="2">
    <location>
        <begin position="740"/>
        <end position="756"/>
    </location>
</feature>
<dbReference type="InterPro" id="IPR036020">
    <property type="entry name" value="WW_dom_sf"/>
</dbReference>
<dbReference type="Gene3D" id="2.30.29.30">
    <property type="entry name" value="Pleckstrin-homology domain (PH domain)/Phosphotyrosine-binding domain (PTB)"/>
    <property type="match status" value="1"/>
</dbReference>
<reference evidence="7 8" key="1">
    <citation type="journal article" date="2011" name="Proc. Natl. Acad. Sci. U.S.A.">
        <title>Niche of harmful alga Aureococcus anophagefferens revealed through ecogenomics.</title>
        <authorList>
            <person name="Gobler C.J."/>
            <person name="Berry D.L."/>
            <person name="Dyhrman S.T."/>
            <person name="Wilhelm S.W."/>
            <person name="Salamov A."/>
            <person name="Lobanov A.V."/>
            <person name="Zhang Y."/>
            <person name="Collier J.L."/>
            <person name="Wurch L.L."/>
            <person name="Kustka A.B."/>
            <person name="Dill B.D."/>
            <person name="Shah M."/>
            <person name="VerBerkmoes N.C."/>
            <person name="Kuo A."/>
            <person name="Terry A."/>
            <person name="Pangilinan J."/>
            <person name="Lindquist E.A."/>
            <person name="Lucas S."/>
            <person name="Paulsen I.T."/>
            <person name="Hattenrath-Lehmann T.K."/>
            <person name="Talmage S.C."/>
            <person name="Walker E.A."/>
            <person name="Koch F."/>
            <person name="Burson A.M."/>
            <person name="Marcoval M.A."/>
            <person name="Tang Y.Z."/>
            <person name="Lecleir G.R."/>
            <person name="Coyne K.J."/>
            <person name="Berg G.M."/>
            <person name="Bertrand E.M."/>
            <person name="Saito M.A."/>
            <person name="Gladyshev V.N."/>
            <person name="Grigoriev I.V."/>
        </authorList>
    </citation>
    <scope>NUCLEOTIDE SEQUENCE [LARGE SCALE GENOMIC DNA]</scope>
    <source>
        <strain evidence="8">CCMP 1984</strain>
    </source>
</reference>
<dbReference type="eggNOG" id="KOG2998">
    <property type="taxonomic scope" value="Eukaryota"/>
</dbReference>
<dbReference type="KEGG" id="aaf:AURANDRAFT_62609"/>
<feature type="signal peptide" evidence="3">
    <location>
        <begin position="1"/>
        <end position="16"/>
    </location>
</feature>
<dbReference type="Pfam" id="PF04727">
    <property type="entry name" value="ELMO_CED12"/>
    <property type="match status" value="1"/>
</dbReference>
<dbReference type="CDD" id="cd00821">
    <property type="entry name" value="PH"/>
    <property type="match status" value="1"/>
</dbReference>
<dbReference type="PANTHER" id="PTHR12771">
    <property type="entry name" value="ENGULFMENT AND CELL MOTILITY"/>
    <property type="match status" value="1"/>
</dbReference>
<evidence type="ECO:0000256" key="2">
    <source>
        <dbReference type="SAM" id="MobiDB-lite"/>
    </source>
</evidence>
<feature type="compositionally biased region" description="Low complexity" evidence="2">
    <location>
        <begin position="722"/>
        <end position="739"/>
    </location>
</feature>
<dbReference type="EMBL" id="GL833124">
    <property type="protein sequence ID" value="EGB10445.1"/>
    <property type="molecule type" value="Genomic_DNA"/>
</dbReference>
<dbReference type="InterPro" id="IPR006816">
    <property type="entry name" value="ELMO_dom"/>
</dbReference>
<dbReference type="PANTHER" id="PTHR12771:SF56">
    <property type="entry name" value="CED-12"/>
    <property type="match status" value="1"/>
</dbReference>
<dbReference type="PROSITE" id="PS01159">
    <property type="entry name" value="WW_DOMAIN_1"/>
    <property type="match status" value="1"/>
</dbReference>
<evidence type="ECO:0000256" key="1">
    <source>
        <dbReference type="ARBA" id="ARBA00024863"/>
    </source>
</evidence>
<protein>
    <recommendedName>
        <fullName evidence="9">ELMO domain-containing protein</fullName>
    </recommendedName>
</protein>
<dbReference type="Proteomes" id="UP000002729">
    <property type="component" value="Unassembled WGS sequence"/>
</dbReference>
<dbReference type="InterPro" id="IPR050868">
    <property type="entry name" value="ELMO_domain-containing"/>
</dbReference>
<dbReference type="InParanoid" id="F0Y468"/>
<dbReference type="SMART" id="SM00233">
    <property type="entry name" value="PH"/>
    <property type="match status" value="1"/>
</dbReference>
<evidence type="ECO:0000313" key="8">
    <source>
        <dbReference type="Proteomes" id="UP000002729"/>
    </source>
</evidence>
<dbReference type="InterPro" id="IPR011993">
    <property type="entry name" value="PH-like_dom_sf"/>
</dbReference>
<comment type="function">
    <text evidence="1">Involved in cytoskeletal rearrangements required for phagocytosis of apoptotic cells and cell motility. Acts in association with DOCK1 and CRK. Was initially proposed to be required in complex with DOCK1 to activate Rac Rho small GTPases. May enhance the guanine nucleotide exchange factor (GEF) activity of DOCK1.</text>
</comment>
<dbReference type="PROSITE" id="PS50003">
    <property type="entry name" value="PH_DOMAIN"/>
    <property type="match status" value="1"/>
</dbReference>
<dbReference type="Pfam" id="PF00169">
    <property type="entry name" value="PH"/>
    <property type="match status" value="1"/>
</dbReference>
<feature type="region of interest" description="Disordered" evidence="2">
    <location>
        <begin position="683"/>
        <end position="760"/>
    </location>
</feature>
<name>F0Y468_AURAN</name>
<dbReference type="PROSITE" id="PS51335">
    <property type="entry name" value="ELMO"/>
    <property type="match status" value="1"/>
</dbReference>
<feature type="domain" description="WW" evidence="5">
    <location>
        <begin position="785"/>
        <end position="818"/>
    </location>
</feature>
<feature type="region of interest" description="Disordered" evidence="2">
    <location>
        <begin position="859"/>
        <end position="914"/>
    </location>
</feature>
<proteinExistence type="predicted"/>
<feature type="compositionally biased region" description="Low complexity" evidence="2">
    <location>
        <begin position="866"/>
        <end position="885"/>
    </location>
</feature>
<accession>F0Y468</accession>
<dbReference type="SUPFAM" id="SSF50729">
    <property type="entry name" value="PH domain-like"/>
    <property type="match status" value="1"/>
</dbReference>